<dbReference type="PATRIC" id="fig|1616.3.peg.1072"/>
<organism evidence="1 2">
    <name type="scientific">Weissella kandleri</name>
    <dbReference type="NCBI Taxonomy" id="1616"/>
    <lineage>
        <taxon>Bacteria</taxon>
        <taxon>Bacillati</taxon>
        <taxon>Bacillota</taxon>
        <taxon>Bacilli</taxon>
        <taxon>Lactobacillales</taxon>
        <taxon>Lactobacillaceae</taxon>
        <taxon>Weissella</taxon>
    </lineage>
</organism>
<dbReference type="EMBL" id="JQBP01000005">
    <property type="protein sequence ID" value="KRN74773.1"/>
    <property type="molecule type" value="Genomic_DNA"/>
</dbReference>
<gene>
    <name evidence="1" type="ORF">IV73_GL001049</name>
</gene>
<sequence length="62" mass="7429">MYAENEPLLHQKLLDAIENNEMKNVGGYRMFKTNKKEFNKILMKIKSRRLPFYKIAVPKPFI</sequence>
<dbReference type="AlphaFoldDB" id="A0A0R2JHV1"/>
<accession>A0A0R2JHV1</accession>
<keyword evidence="2" id="KW-1185">Reference proteome</keyword>
<evidence type="ECO:0000313" key="1">
    <source>
        <dbReference type="EMBL" id="KRN74773.1"/>
    </source>
</evidence>
<reference evidence="1 2" key="1">
    <citation type="journal article" date="2015" name="Genome Announc.">
        <title>Expanding the biotechnology potential of lactobacilli through comparative genomics of 213 strains and associated genera.</title>
        <authorList>
            <person name="Sun Z."/>
            <person name="Harris H.M."/>
            <person name="McCann A."/>
            <person name="Guo C."/>
            <person name="Argimon S."/>
            <person name="Zhang W."/>
            <person name="Yang X."/>
            <person name="Jeffery I.B."/>
            <person name="Cooney J.C."/>
            <person name="Kagawa T.F."/>
            <person name="Liu W."/>
            <person name="Song Y."/>
            <person name="Salvetti E."/>
            <person name="Wrobel A."/>
            <person name="Rasinkangas P."/>
            <person name="Parkhill J."/>
            <person name="Rea M.C."/>
            <person name="O'Sullivan O."/>
            <person name="Ritari J."/>
            <person name="Douillard F.P."/>
            <person name="Paul Ross R."/>
            <person name="Yang R."/>
            <person name="Briner A.E."/>
            <person name="Felis G.E."/>
            <person name="de Vos W.M."/>
            <person name="Barrangou R."/>
            <person name="Klaenhammer T.R."/>
            <person name="Caufield P.W."/>
            <person name="Cui Y."/>
            <person name="Zhang H."/>
            <person name="O'Toole P.W."/>
        </authorList>
    </citation>
    <scope>NUCLEOTIDE SEQUENCE [LARGE SCALE GENOMIC DNA]</scope>
    <source>
        <strain evidence="1 2">DSM 20593</strain>
    </source>
</reference>
<name>A0A0R2JHV1_9LACO</name>
<evidence type="ECO:0000313" key="2">
    <source>
        <dbReference type="Proteomes" id="UP000051655"/>
    </source>
</evidence>
<comment type="caution">
    <text evidence="1">The sequence shown here is derived from an EMBL/GenBank/DDBJ whole genome shotgun (WGS) entry which is preliminary data.</text>
</comment>
<protein>
    <submittedName>
        <fullName evidence="1">Uncharacterized protein</fullName>
    </submittedName>
</protein>
<dbReference type="Proteomes" id="UP000051655">
    <property type="component" value="Unassembled WGS sequence"/>
</dbReference>
<proteinExistence type="predicted"/>